<organism evidence="8 9">
    <name type="scientific">Dinghuibacter silviterrae</name>
    <dbReference type="NCBI Taxonomy" id="1539049"/>
    <lineage>
        <taxon>Bacteria</taxon>
        <taxon>Pseudomonadati</taxon>
        <taxon>Bacteroidota</taxon>
        <taxon>Chitinophagia</taxon>
        <taxon>Chitinophagales</taxon>
        <taxon>Chitinophagaceae</taxon>
        <taxon>Dinghuibacter</taxon>
    </lineage>
</organism>
<dbReference type="PROSITE" id="PS51900">
    <property type="entry name" value="CB"/>
    <property type="match status" value="1"/>
</dbReference>
<evidence type="ECO:0000256" key="3">
    <source>
        <dbReference type="ARBA" id="ARBA00023125"/>
    </source>
</evidence>
<name>A0A4R8DCC2_9BACT</name>
<evidence type="ECO:0000256" key="2">
    <source>
        <dbReference type="ARBA" id="ARBA00022908"/>
    </source>
</evidence>
<gene>
    <name evidence="8" type="ORF">EDB95_5493</name>
</gene>
<evidence type="ECO:0000259" key="6">
    <source>
        <dbReference type="PROSITE" id="PS51898"/>
    </source>
</evidence>
<dbReference type="EMBL" id="SODV01000003">
    <property type="protein sequence ID" value="TDW91900.1"/>
    <property type="molecule type" value="Genomic_DNA"/>
</dbReference>
<evidence type="ECO:0000256" key="1">
    <source>
        <dbReference type="ARBA" id="ARBA00022829"/>
    </source>
</evidence>
<dbReference type="GO" id="GO:0006310">
    <property type="term" value="P:DNA recombination"/>
    <property type="evidence" value="ECO:0007669"/>
    <property type="project" value="UniProtKB-KW"/>
</dbReference>
<dbReference type="PANTHER" id="PTHR30349:SF81">
    <property type="entry name" value="TYROSINE RECOMBINASE XERC"/>
    <property type="match status" value="1"/>
</dbReference>
<keyword evidence="9" id="KW-1185">Reference proteome</keyword>
<evidence type="ECO:0000313" key="9">
    <source>
        <dbReference type="Proteomes" id="UP000294498"/>
    </source>
</evidence>
<keyword evidence="4" id="KW-0233">DNA recombination</keyword>
<dbReference type="GO" id="GO:0015074">
    <property type="term" value="P:DNA integration"/>
    <property type="evidence" value="ECO:0007669"/>
    <property type="project" value="UniProtKB-KW"/>
</dbReference>
<feature type="domain" description="Tyr recombinase" evidence="6">
    <location>
        <begin position="121"/>
        <end position="325"/>
    </location>
</feature>
<dbReference type="InterPro" id="IPR002104">
    <property type="entry name" value="Integrase_catalytic"/>
</dbReference>
<proteinExistence type="predicted"/>
<evidence type="ECO:0000259" key="7">
    <source>
        <dbReference type="PROSITE" id="PS51900"/>
    </source>
</evidence>
<dbReference type="SUPFAM" id="SSF56349">
    <property type="entry name" value="DNA breaking-rejoining enzymes"/>
    <property type="match status" value="1"/>
</dbReference>
<dbReference type="Pfam" id="PF00589">
    <property type="entry name" value="Phage_integrase"/>
    <property type="match status" value="1"/>
</dbReference>
<dbReference type="InterPro" id="IPR044068">
    <property type="entry name" value="CB"/>
</dbReference>
<feature type="domain" description="Core-binding (CB)" evidence="7">
    <location>
        <begin position="12"/>
        <end position="102"/>
    </location>
</feature>
<accession>A0A4R8DCC2</accession>
<dbReference type="GO" id="GO:0003677">
    <property type="term" value="F:DNA binding"/>
    <property type="evidence" value="ECO:0007669"/>
    <property type="project" value="UniProtKB-UniRule"/>
</dbReference>
<keyword evidence="2" id="KW-0229">DNA integration</keyword>
<evidence type="ECO:0000256" key="4">
    <source>
        <dbReference type="ARBA" id="ARBA00023172"/>
    </source>
</evidence>
<evidence type="ECO:0000256" key="5">
    <source>
        <dbReference type="PROSITE-ProRule" id="PRU01248"/>
    </source>
</evidence>
<dbReference type="Gene3D" id="1.10.150.130">
    <property type="match status" value="1"/>
</dbReference>
<dbReference type="AlphaFoldDB" id="A0A4R8DCC2"/>
<reference evidence="8 9" key="1">
    <citation type="submission" date="2019-03" db="EMBL/GenBank/DDBJ databases">
        <title>Genomic Encyclopedia of Type Strains, Phase IV (KMG-IV): sequencing the most valuable type-strain genomes for metagenomic binning, comparative biology and taxonomic classification.</title>
        <authorList>
            <person name="Goeker M."/>
        </authorList>
    </citation>
    <scope>NUCLEOTIDE SEQUENCE [LARGE SCALE GENOMIC DNA]</scope>
    <source>
        <strain evidence="8 9">DSM 100059</strain>
    </source>
</reference>
<sequence length="325" mass="36888">MKQFHLTSTHYLTLESSFRTYLEILGYAPDTLRLWPVHCREFFFFLEGQGIGAIGGVQGVHVTDFIHHLKTRPHQRKEGLALSASSINNTLSALAVFSRYLRQSGRLAGEWLLPREPAASLPPPVLTTHQVRQLYESTFLPSRNNPIALGQRDRAIIAVLYGCGLRRNEALHLACSDIDLDRRLILVRAGKGSKERYVPIAQQHAADIDRYLAEGRTWFLQRHTSDYHQVKNGRPYELKPGATAEDAFFLSERGQRLRNFYQRIEVMAARACLDVPLTPHSLRHAIATHLLERGMDIEDIARFLGHSSLASTQIYTHLLHTTTHA</sequence>
<dbReference type="Gene3D" id="1.10.443.10">
    <property type="entry name" value="Intergrase catalytic core"/>
    <property type="match status" value="1"/>
</dbReference>
<dbReference type="InterPro" id="IPR011010">
    <property type="entry name" value="DNA_brk_join_enz"/>
</dbReference>
<dbReference type="InterPro" id="IPR013762">
    <property type="entry name" value="Integrase-like_cat_sf"/>
</dbReference>
<comment type="caution">
    <text evidence="8">The sequence shown here is derived from an EMBL/GenBank/DDBJ whole genome shotgun (WGS) entry which is preliminary data.</text>
</comment>
<dbReference type="Proteomes" id="UP000294498">
    <property type="component" value="Unassembled WGS sequence"/>
</dbReference>
<dbReference type="PANTHER" id="PTHR30349">
    <property type="entry name" value="PHAGE INTEGRASE-RELATED"/>
    <property type="match status" value="1"/>
</dbReference>
<dbReference type="GO" id="GO:0007059">
    <property type="term" value="P:chromosome segregation"/>
    <property type="evidence" value="ECO:0007669"/>
    <property type="project" value="UniProtKB-KW"/>
</dbReference>
<keyword evidence="1" id="KW-0159">Chromosome partition</keyword>
<keyword evidence="3 5" id="KW-0238">DNA-binding</keyword>
<evidence type="ECO:0000313" key="8">
    <source>
        <dbReference type="EMBL" id="TDW91900.1"/>
    </source>
</evidence>
<dbReference type="RefSeq" id="WP_134000430.1">
    <property type="nucleotide sequence ID" value="NZ_SODV01000003.1"/>
</dbReference>
<dbReference type="PROSITE" id="PS51898">
    <property type="entry name" value="TYR_RECOMBINASE"/>
    <property type="match status" value="1"/>
</dbReference>
<dbReference type="InterPro" id="IPR010998">
    <property type="entry name" value="Integrase_recombinase_N"/>
</dbReference>
<dbReference type="InterPro" id="IPR050090">
    <property type="entry name" value="Tyrosine_recombinase_XerCD"/>
</dbReference>
<dbReference type="OrthoDB" id="9801717at2"/>
<protein>
    <submittedName>
        <fullName evidence="8">Integrase/recombinase XerD</fullName>
    </submittedName>
</protein>